<evidence type="ECO:0000256" key="1">
    <source>
        <dbReference type="ARBA" id="ARBA00022723"/>
    </source>
</evidence>
<organism evidence="3 4">
    <name type="scientific">Flavobacterium stagni</name>
    <dbReference type="NCBI Taxonomy" id="2506421"/>
    <lineage>
        <taxon>Bacteria</taxon>
        <taxon>Pseudomonadati</taxon>
        <taxon>Bacteroidota</taxon>
        <taxon>Flavobacteriia</taxon>
        <taxon>Flavobacteriales</taxon>
        <taxon>Flavobacteriaceae</taxon>
        <taxon>Flavobacterium</taxon>
    </lineage>
</organism>
<feature type="domain" description="HMA" evidence="2">
    <location>
        <begin position="1"/>
        <end position="66"/>
    </location>
</feature>
<dbReference type="PROSITE" id="PS01047">
    <property type="entry name" value="HMA_1"/>
    <property type="match status" value="1"/>
</dbReference>
<dbReference type="CDD" id="cd00371">
    <property type="entry name" value="HMA"/>
    <property type="match status" value="1"/>
</dbReference>
<dbReference type="InterPro" id="IPR006121">
    <property type="entry name" value="HMA_dom"/>
</dbReference>
<dbReference type="PROSITE" id="PS50846">
    <property type="entry name" value="HMA_2"/>
    <property type="match status" value="1"/>
</dbReference>
<accession>A0A4Q1KA83</accession>
<reference evidence="4" key="1">
    <citation type="submission" date="2019-01" db="EMBL/GenBank/DDBJ databases">
        <title>Cytophagaceae bacterium strain CAR-16.</title>
        <authorList>
            <person name="Chen W.-M."/>
        </authorList>
    </citation>
    <scope>NUCLEOTIDE SEQUENCE [LARGE SCALE GENOMIC DNA]</scope>
    <source>
        <strain evidence="4">WWJ-16</strain>
    </source>
</reference>
<dbReference type="RefSeq" id="WP_129460920.1">
    <property type="nucleotide sequence ID" value="NZ_SBKN01000002.1"/>
</dbReference>
<sequence length="89" mass="9788">MKTTVYIQNLKCGGCARTITKKLSELEDIGEVHVDVEESAVSFDYLDEMALQHAQEVLKFNGYPVIGDQNTIGDKAKSLVSCAIGKMHL</sequence>
<dbReference type="SUPFAM" id="SSF55008">
    <property type="entry name" value="HMA, heavy metal-associated domain"/>
    <property type="match status" value="1"/>
</dbReference>
<keyword evidence="1" id="KW-0479">Metal-binding</keyword>
<dbReference type="OrthoDB" id="677920at2"/>
<comment type="caution">
    <text evidence="3">The sequence shown here is derived from an EMBL/GenBank/DDBJ whole genome shotgun (WGS) entry which is preliminary data.</text>
</comment>
<dbReference type="InterPro" id="IPR017969">
    <property type="entry name" value="Heavy-metal-associated_CS"/>
</dbReference>
<evidence type="ECO:0000259" key="2">
    <source>
        <dbReference type="PROSITE" id="PS50846"/>
    </source>
</evidence>
<dbReference type="Proteomes" id="UP000289857">
    <property type="component" value="Unassembled WGS sequence"/>
</dbReference>
<evidence type="ECO:0000313" key="3">
    <source>
        <dbReference type="EMBL" id="RXR23441.1"/>
    </source>
</evidence>
<dbReference type="AlphaFoldDB" id="A0A4Q1KA83"/>
<dbReference type="GO" id="GO:0046872">
    <property type="term" value="F:metal ion binding"/>
    <property type="evidence" value="ECO:0007669"/>
    <property type="project" value="UniProtKB-KW"/>
</dbReference>
<dbReference type="EMBL" id="SBKN01000002">
    <property type="protein sequence ID" value="RXR23441.1"/>
    <property type="molecule type" value="Genomic_DNA"/>
</dbReference>
<dbReference type="Gene3D" id="3.30.70.100">
    <property type="match status" value="1"/>
</dbReference>
<evidence type="ECO:0000313" key="4">
    <source>
        <dbReference type="Proteomes" id="UP000289857"/>
    </source>
</evidence>
<proteinExistence type="predicted"/>
<name>A0A4Q1KA83_9FLAO</name>
<gene>
    <name evidence="3" type="ORF">EQG61_05590</name>
</gene>
<protein>
    <submittedName>
        <fullName evidence="3">Copper chaperone</fullName>
    </submittedName>
</protein>
<dbReference type="Pfam" id="PF00403">
    <property type="entry name" value="HMA"/>
    <property type="match status" value="1"/>
</dbReference>
<keyword evidence="4" id="KW-1185">Reference proteome</keyword>
<dbReference type="InterPro" id="IPR036163">
    <property type="entry name" value="HMA_dom_sf"/>
</dbReference>